<feature type="domain" description="EF-hand" evidence="5">
    <location>
        <begin position="511"/>
        <end position="546"/>
    </location>
</feature>
<feature type="region of interest" description="Disordered" evidence="4">
    <location>
        <begin position="1"/>
        <end position="102"/>
    </location>
</feature>
<dbReference type="CDD" id="cd00051">
    <property type="entry name" value="EFh"/>
    <property type="match status" value="4"/>
</dbReference>
<dbReference type="AlphaFoldDB" id="A0A9W7GEM0"/>
<sequence length="726" mass="79219">LSNALKGVKLPARAAKDLSARGQVQGRPSSRPSATNVPPPTPPVAASEGGDFFGADKSSVWPPKVGSAGSSKGSRPSRPASKKGSILVATPPRTPTPRLSKSAQMRLKAENLKMAKVQELKAGRHRKGAREMASNARKAELEATVSMLRNKIIVRGGVYGIRGLGRLLKSMDDDGTGDLSRTEMKNGFIDMGIKMSPQQLEDIFIYFDKDGSGAVSFEEFMQGLRGDLSVDRLLVINQAFDAIDESKDGDISIAEIKKRYNCKNHPAILDKSATKEQVVKEFLGQWDKARADGTIDRDDFVDFYHDMSVAIADDEDFEYMMEDTWGFEVVRYDEDGGEVKKFGEEAEKAVSNSIPEDPYQADIKEVCELIFSPPCDFQELIVRIGASQVSACPSLTLSQFMSTLSTLARKAGKELTAKRAAELVDSVLQSIQKGGGTIDVSKLHGLMALRFGGSGGTGSIIDLVKAKMLKRAGSDGLRAIHRVMKIMDDDGSKTLTKQELKNGLSDWGLPLNIREVDAIFTFFDRDNSGLISFDEFLKGLRGPMSEKRQELVNLAFNVVDKTGDGQVTVDDLKGVYDCSGHPGIIDGSMTESDVLSHFVETWDQGDKDGVVTRDEFMEYYADVGASIDGDEYFELMIRNAWHISGGEGAAENSTNKKVLCLFKDGSQKVVTVKNDLGLGNPNAKDYEEKVLKQLRKEKAGEANGGIVKIDVKGEGFEKKKKKEGAQ</sequence>
<evidence type="ECO:0000256" key="1">
    <source>
        <dbReference type="ARBA" id="ARBA00022723"/>
    </source>
</evidence>
<dbReference type="InterPro" id="IPR018247">
    <property type="entry name" value="EF_Hand_1_Ca_BS"/>
</dbReference>
<evidence type="ECO:0000313" key="6">
    <source>
        <dbReference type="EMBL" id="GMI43094.1"/>
    </source>
</evidence>
<dbReference type="PROSITE" id="PS50222">
    <property type="entry name" value="EF_HAND_2"/>
    <property type="match status" value="6"/>
</dbReference>
<evidence type="ECO:0000256" key="2">
    <source>
        <dbReference type="ARBA" id="ARBA00022737"/>
    </source>
</evidence>
<dbReference type="PANTHER" id="PTHR34524">
    <property type="entry name" value="CALCYPHOSIN"/>
    <property type="match status" value="1"/>
</dbReference>
<dbReference type="Proteomes" id="UP001165065">
    <property type="component" value="Unassembled WGS sequence"/>
</dbReference>
<dbReference type="SUPFAM" id="SSF47473">
    <property type="entry name" value="EF-hand"/>
    <property type="match status" value="2"/>
</dbReference>
<keyword evidence="1" id="KW-0479">Metal-binding</keyword>
<dbReference type="InterPro" id="IPR002048">
    <property type="entry name" value="EF_hand_dom"/>
</dbReference>
<protein>
    <recommendedName>
        <fullName evidence="5">EF-hand domain-containing protein</fullName>
    </recommendedName>
</protein>
<dbReference type="Gene3D" id="1.10.238.10">
    <property type="entry name" value="EF-hand"/>
    <property type="match status" value="4"/>
</dbReference>
<evidence type="ECO:0000256" key="4">
    <source>
        <dbReference type="SAM" id="MobiDB-lite"/>
    </source>
</evidence>
<dbReference type="PROSITE" id="PS00018">
    <property type="entry name" value="EF_HAND_1"/>
    <property type="match status" value="5"/>
</dbReference>
<dbReference type="PANTHER" id="PTHR34524:SF6">
    <property type="entry name" value="CALCYPHOSINE LIKE"/>
    <property type="match status" value="1"/>
</dbReference>
<dbReference type="GO" id="GO:0005509">
    <property type="term" value="F:calcium ion binding"/>
    <property type="evidence" value="ECO:0007669"/>
    <property type="project" value="InterPro"/>
</dbReference>
<feature type="non-terminal residue" evidence="6">
    <location>
        <position position="726"/>
    </location>
</feature>
<evidence type="ECO:0000259" key="5">
    <source>
        <dbReference type="PROSITE" id="PS50222"/>
    </source>
</evidence>
<feature type="domain" description="EF-hand" evidence="5">
    <location>
        <begin position="231"/>
        <end position="266"/>
    </location>
</feature>
<reference evidence="7" key="1">
    <citation type="journal article" date="2023" name="Commun. Biol.">
        <title>Genome analysis of Parmales, the sister group of diatoms, reveals the evolutionary specialization of diatoms from phago-mixotrophs to photoautotrophs.</title>
        <authorList>
            <person name="Ban H."/>
            <person name="Sato S."/>
            <person name="Yoshikawa S."/>
            <person name="Yamada K."/>
            <person name="Nakamura Y."/>
            <person name="Ichinomiya M."/>
            <person name="Sato N."/>
            <person name="Blanc-Mathieu R."/>
            <person name="Endo H."/>
            <person name="Kuwata A."/>
            <person name="Ogata H."/>
        </authorList>
    </citation>
    <scope>NUCLEOTIDE SEQUENCE [LARGE SCALE GENOMIC DNA]</scope>
</reference>
<feature type="domain" description="EF-hand" evidence="5">
    <location>
        <begin position="475"/>
        <end position="510"/>
    </location>
</feature>
<dbReference type="Pfam" id="PF13202">
    <property type="entry name" value="EF-hand_5"/>
    <property type="match status" value="2"/>
</dbReference>
<dbReference type="InterPro" id="IPR011992">
    <property type="entry name" value="EF-hand-dom_pair"/>
</dbReference>
<dbReference type="Pfam" id="PF13499">
    <property type="entry name" value="EF-hand_7"/>
    <property type="match status" value="2"/>
</dbReference>
<evidence type="ECO:0000313" key="7">
    <source>
        <dbReference type="Proteomes" id="UP001165065"/>
    </source>
</evidence>
<dbReference type="InterPro" id="IPR051581">
    <property type="entry name" value="Ca-bind"/>
</dbReference>
<keyword evidence="2" id="KW-0677">Repeat</keyword>
<keyword evidence="7" id="KW-1185">Reference proteome</keyword>
<proteinExistence type="predicted"/>
<keyword evidence="3" id="KW-0106">Calcium</keyword>
<dbReference type="SMART" id="SM00054">
    <property type="entry name" value="EFh"/>
    <property type="match status" value="8"/>
</dbReference>
<evidence type="ECO:0000256" key="3">
    <source>
        <dbReference type="ARBA" id="ARBA00022837"/>
    </source>
</evidence>
<gene>
    <name evidence="6" type="ORF">TrCOL_g2463</name>
</gene>
<dbReference type="OrthoDB" id="444540at2759"/>
<feature type="domain" description="EF-hand" evidence="5">
    <location>
        <begin position="195"/>
        <end position="230"/>
    </location>
</feature>
<feature type="domain" description="EF-hand" evidence="5">
    <location>
        <begin position="547"/>
        <end position="582"/>
    </location>
</feature>
<comment type="caution">
    <text evidence="6">The sequence shown here is derived from an EMBL/GenBank/DDBJ whole genome shotgun (WGS) entry which is preliminary data.</text>
</comment>
<name>A0A9W7GEM0_9STRA</name>
<accession>A0A9W7GEM0</accession>
<feature type="domain" description="EF-hand" evidence="5">
    <location>
        <begin position="159"/>
        <end position="194"/>
    </location>
</feature>
<dbReference type="EMBL" id="BRYA01000187">
    <property type="protein sequence ID" value="GMI43094.1"/>
    <property type="molecule type" value="Genomic_DNA"/>
</dbReference>
<organism evidence="6 7">
    <name type="scientific">Triparma columacea</name>
    <dbReference type="NCBI Taxonomy" id="722753"/>
    <lineage>
        <taxon>Eukaryota</taxon>
        <taxon>Sar</taxon>
        <taxon>Stramenopiles</taxon>
        <taxon>Ochrophyta</taxon>
        <taxon>Bolidophyceae</taxon>
        <taxon>Parmales</taxon>
        <taxon>Triparmaceae</taxon>
        <taxon>Triparma</taxon>
    </lineage>
</organism>